<comment type="similarity">
    <text evidence="10">Belongs to the ZAR1 family.</text>
</comment>
<dbReference type="GO" id="GO:0008270">
    <property type="term" value="F:zinc ion binding"/>
    <property type="evidence" value="ECO:0007669"/>
    <property type="project" value="UniProtKB-KW"/>
</dbReference>
<dbReference type="GO" id="GO:0017148">
    <property type="term" value="P:negative regulation of translation"/>
    <property type="evidence" value="ECO:0007669"/>
    <property type="project" value="UniProtKB-ARBA"/>
</dbReference>
<evidence type="ECO:0000313" key="13">
    <source>
        <dbReference type="Proteomes" id="UP000596742"/>
    </source>
</evidence>
<name>A0A8B6FRM4_MYTGA</name>
<dbReference type="SMART" id="SM01328">
    <property type="entry name" value="zf-3CxxC"/>
    <property type="match status" value="1"/>
</dbReference>
<protein>
    <submittedName>
        <fullName evidence="12">Zygote arrest protein 1</fullName>
    </submittedName>
</protein>
<dbReference type="GO" id="GO:0003729">
    <property type="term" value="F:mRNA binding"/>
    <property type="evidence" value="ECO:0007669"/>
    <property type="project" value="UniProtKB-ARBA"/>
</dbReference>
<keyword evidence="3" id="KW-0963">Cytoplasm</keyword>
<organism evidence="12 13">
    <name type="scientific">Mytilus galloprovincialis</name>
    <name type="common">Mediterranean mussel</name>
    <dbReference type="NCBI Taxonomy" id="29158"/>
    <lineage>
        <taxon>Eukaryota</taxon>
        <taxon>Metazoa</taxon>
        <taxon>Spiralia</taxon>
        <taxon>Lophotrochozoa</taxon>
        <taxon>Mollusca</taxon>
        <taxon>Bivalvia</taxon>
        <taxon>Autobranchia</taxon>
        <taxon>Pteriomorphia</taxon>
        <taxon>Mytilida</taxon>
        <taxon>Mytiloidea</taxon>
        <taxon>Mytilidae</taxon>
        <taxon>Mytilinae</taxon>
        <taxon>Mytilus</taxon>
    </lineage>
</organism>
<dbReference type="GO" id="GO:0048477">
    <property type="term" value="P:oogenesis"/>
    <property type="evidence" value="ECO:0007669"/>
    <property type="project" value="UniProtKB-KW"/>
</dbReference>
<dbReference type="PANTHER" id="PTHR31054:SF3">
    <property type="entry name" value="ZYGOTE ARREST PROTEIN 1-LIKE"/>
    <property type="match status" value="1"/>
</dbReference>
<dbReference type="Proteomes" id="UP000596742">
    <property type="component" value="Unassembled WGS sequence"/>
</dbReference>
<dbReference type="EMBL" id="UYJE01007375">
    <property type="protein sequence ID" value="VDI54128.1"/>
    <property type="molecule type" value="Genomic_DNA"/>
</dbReference>
<comment type="subcellular location">
    <subcellularLocation>
        <location evidence="1">Cytoplasm</location>
    </subcellularLocation>
</comment>
<comment type="caution">
    <text evidence="12">The sequence shown here is derived from an EMBL/GenBank/DDBJ whole genome shotgun (WGS) entry which is preliminary data.</text>
</comment>
<keyword evidence="5" id="KW-0863">Zinc-finger</keyword>
<dbReference type="PANTHER" id="PTHR31054">
    <property type="entry name" value="ZYGOTE ARREST PROTEIN 1-LIKE ISOFORM X1"/>
    <property type="match status" value="1"/>
</dbReference>
<dbReference type="InterPro" id="IPR026775">
    <property type="entry name" value="Zar1"/>
</dbReference>
<evidence type="ECO:0000259" key="11">
    <source>
        <dbReference type="SMART" id="SM01328"/>
    </source>
</evidence>
<evidence type="ECO:0000256" key="5">
    <source>
        <dbReference type="ARBA" id="ARBA00022771"/>
    </source>
</evidence>
<dbReference type="OrthoDB" id="9885288at2759"/>
<gene>
    <name evidence="12" type="ORF">MGAL_10B081016</name>
</gene>
<evidence type="ECO:0000256" key="7">
    <source>
        <dbReference type="ARBA" id="ARBA00022833"/>
    </source>
</evidence>
<evidence type="ECO:0000313" key="12">
    <source>
        <dbReference type="EMBL" id="VDI54128.1"/>
    </source>
</evidence>
<evidence type="ECO:0000256" key="8">
    <source>
        <dbReference type="ARBA" id="ARBA00022884"/>
    </source>
</evidence>
<keyword evidence="4" id="KW-0479">Metal-binding</keyword>
<dbReference type="InterPro" id="IPR027377">
    <property type="entry name" value="ZAR1/RTP1-5-like_Znf-3CxxC"/>
</dbReference>
<evidence type="ECO:0000256" key="9">
    <source>
        <dbReference type="ARBA" id="ARBA00022943"/>
    </source>
</evidence>
<reference evidence="12" key="1">
    <citation type="submission" date="2018-11" db="EMBL/GenBank/DDBJ databases">
        <authorList>
            <person name="Alioto T."/>
            <person name="Alioto T."/>
        </authorList>
    </citation>
    <scope>NUCLEOTIDE SEQUENCE</scope>
</reference>
<evidence type="ECO:0000256" key="10">
    <source>
        <dbReference type="ARBA" id="ARBA00034699"/>
    </source>
</evidence>
<feature type="domain" description="3CxxC-type" evidence="11">
    <location>
        <begin position="6"/>
        <end position="95"/>
    </location>
</feature>
<sequence length="100" mass="11423">MPGTGRRYGFFRCTNCRAQWESAYVFCVSQWSDGEYYEQDCKKCNTACSPYKVEKLKCSKCGQSVCVCSRAEKAERHTDPNKPHRSDLCHKCQSGSPCMD</sequence>
<evidence type="ECO:0000256" key="2">
    <source>
        <dbReference type="ARBA" id="ARBA00022473"/>
    </source>
</evidence>
<dbReference type="Pfam" id="PF13695">
    <property type="entry name" value="Zn_ribbon_3CxxC"/>
    <property type="match status" value="1"/>
</dbReference>
<evidence type="ECO:0000256" key="4">
    <source>
        <dbReference type="ARBA" id="ARBA00022723"/>
    </source>
</evidence>
<dbReference type="GO" id="GO:0005737">
    <property type="term" value="C:cytoplasm"/>
    <property type="evidence" value="ECO:0007669"/>
    <property type="project" value="UniProtKB-SubCell"/>
</dbReference>
<proteinExistence type="inferred from homology"/>
<keyword evidence="9" id="KW-0896">Oogenesis</keyword>
<evidence type="ECO:0000256" key="3">
    <source>
        <dbReference type="ARBA" id="ARBA00022490"/>
    </source>
</evidence>
<keyword evidence="13" id="KW-1185">Reference proteome</keyword>
<keyword evidence="8" id="KW-0694">RNA-binding</keyword>
<keyword evidence="7" id="KW-0862">Zinc</keyword>
<accession>A0A8B6FRM4</accession>
<dbReference type="AlphaFoldDB" id="A0A8B6FRM4"/>
<evidence type="ECO:0000256" key="6">
    <source>
        <dbReference type="ARBA" id="ARBA00022782"/>
    </source>
</evidence>
<keyword evidence="6" id="KW-0221">Differentiation</keyword>
<keyword evidence="2" id="KW-0217">Developmental protein</keyword>
<evidence type="ECO:0000256" key="1">
    <source>
        <dbReference type="ARBA" id="ARBA00004496"/>
    </source>
</evidence>
<dbReference type="GO" id="GO:0006412">
    <property type="term" value="P:translation"/>
    <property type="evidence" value="ECO:0007669"/>
    <property type="project" value="TreeGrafter"/>
</dbReference>